<dbReference type="InterPro" id="IPR044611">
    <property type="entry name" value="E3A/B/C-like"/>
</dbReference>
<dbReference type="SUPFAM" id="SSF56204">
    <property type="entry name" value="Hect, E3 ligase catalytic domain"/>
    <property type="match status" value="1"/>
</dbReference>
<organism evidence="8 9">
    <name type="scientific">Rhodotorula taiwanensis</name>
    <dbReference type="NCBI Taxonomy" id="741276"/>
    <lineage>
        <taxon>Eukaryota</taxon>
        <taxon>Fungi</taxon>
        <taxon>Dikarya</taxon>
        <taxon>Basidiomycota</taxon>
        <taxon>Pucciniomycotina</taxon>
        <taxon>Microbotryomycetes</taxon>
        <taxon>Sporidiobolales</taxon>
        <taxon>Sporidiobolaceae</taxon>
        <taxon>Rhodotorula</taxon>
    </lineage>
</organism>
<dbReference type="CDD" id="cd00078">
    <property type="entry name" value="HECTc"/>
    <property type="match status" value="1"/>
</dbReference>
<sequence>MDSLFLGTHKSRPVINLGATDRSPSSSSSSHADLVSRAKREREQRQLDRTRLAAVQKIQVSPLGRTRPRSPSPVPSPWTMSSGRQSAATSRIQFRVQFDALLTAATRQTTAADFVTATRLLVAGAYSQANPADIKRLALWCRVALQPPPALPSSAPSAKDVGQKQPPLLFAPFATTHGHRWAVLLRMTAALLLAEATRNVSLLQAPLFLEIVKIVADPASYPKYAVPLAVSLPTALLAYLLDAADLYPRLGGALASIPPQQRTHPCLSPLLTLSLLPLRTLASPDQLRQRAAACVAFSTSVLTVPSLFSPGRIAQPNLIAQFKAPSPFPLWDLVAALDGALSSSNNNEESVAQLDQAQTVALLANLVELVKGRLVPVPTNATAGGSGASGSKAATMTGSIENGKQLVAYLDVLRRLLGSLPLSALVVSDDLDQGEAQRADGQVETIVLDDDSSESEEEEDNDLEQETRGAGGSRQRRRQRDEDGDEVMTDSAEPARPTLKVDSRARSSIAYLWSREHLLALLSLSTRYSASTRPALCGYLVALLAPTTPPSPVRDSILNTLLYSPLSSGLLRELFRGYIRSSELGKALASAAKREKSAVVLAALRDERRFADEWPVLVLAIEMYARSLLTMGDDEFYAGAGAGAATSTTGRNALTLDEVVTLSAMVRNATFALYWQDEGGAANDGTRDAVMVDPVAQQTKRVTVAGMGGWAVEDVRAFMTRFLQQVHARDSRRQFTPEGHWHMTSAFDLRSFVETAVCVPRPFLLRFADVEPLTDALFTHSYEDERLEAEAEGEEAPPAPSAPARNSESHFVRRGLARNTNDDRGPARTSAISKRQLALISPRLGILRNIPFVVPFETRVAIFRQFVANDFRKLGLGDATSYMARSRHRAVVRRTHLAEDAYTHLNGLGPELKKRIEIVFIDEHGMEESGIDGGGLFKELLTSLSKEVFDTNRGLWLATSEQELYPNPHGYAKESNQLSWFKFIGRILGKALYQGILVNVKFADFFLAKWLGRQSYLDDLASLDPELYNGLLKLKTYPGNVEEDLSLNFTITEEDFGVSRSVDLIPGGSEIPVTNDNRMQYIVLVSNYRLNVQIAPQCRAFYSGLFEMINPRWLRMFNQSELAVLVGGTDEAIDIDDLRRNTVYSGWAAEENTPTVRHFWDAVATFSREERAKLVKFVTACERPPLLGFGQLNPLFAIRNAGSDESRLPTSSTCVNLLKLPAYENPRVLREKLLYAINSGAGFDLS</sequence>
<dbReference type="SMART" id="SM00119">
    <property type="entry name" value="HECTc"/>
    <property type="match status" value="1"/>
</dbReference>
<dbReference type="PANTHER" id="PTHR45700:SF2">
    <property type="entry name" value="UBIQUITIN-PROTEIN LIGASE E3C"/>
    <property type="match status" value="1"/>
</dbReference>
<feature type="compositionally biased region" description="Basic and acidic residues" evidence="6">
    <location>
        <begin position="34"/>
        <end position="51"/>
    </location>
</feature>
<feature type="compositionally biased region" description="Acidic residues" evidence="6">
    <location>
        <begin position="447"/>
        <end position="464"/>
    </location>
</feature>
<comment type="catalytic activity">
    <reaction evidence="1">
        <text>S-ubiquitinyl-[E2 ubiquitin-conjugating enzyme]-L-cysteine + [acceptor protein]-L-lysine = [E2 ubiquitin-conjugating enzyme]-L-cysteine + N(6)-ubiquitinyl-[acceptor protein]-L-lysine.</text>
        <dbReference type="EC" id="2.3.2.26"/>
    </reaction>
</comment>
<dbReference type="InterPro" id="IPR000569">
    <property type="entry name" value="HECT_dom"/>
</dbReference>
<name>A0A2S5BFG6_9BASI</name>
<dbReference type="STRING" id="741276.A0A2S5BFG6"/>
<dbReference type="OrthoDB" id="8068875at2759"/>
<evidence type="ECO:0000313" key="9">
    <source>
        <dbReference type="Proteomes" id="UP000237144"/>
    </source>
</evidence>
<evidence type="ECO:0000256" key="6">
    <source>
        <dbReference type="SAM" id="MobiDB-lite"/>
    </source>
</evidence>
<evidence type="ECO:0000256" key="3">
    <source>
        <dbReference type="ARBA" id="ARBA00022679"/>
    </source>
</evidence>
<dbReference type="Pfam" id="PF00632">
    <property type="entry name" value="HECT"/>
    <property type="match status" value="1"/>
</dbReference>
<dbReference type="GO" id="GO:0000209">
    <property type="term" value="P:protein polyubiquitination"/>
    <property type="evidence" value="ECO:0007669"/>
    <property type="project" value="InterPro"/>
</dbReference>
<feature type="domain" description="HECT" evidence="7">
    <location>
        <begin position="908"/>
        <end position="1246"/>
    </location>
</feature>
<dbReference type="PROSITE" id="PS50237">
    <property type="entry name" value="HECT"/>
    <property type="match status" value="1"/>
</dbReference>
<dbReference type="Gene3D" id="3.30.2160.10">
    <property type="entry name" value="Hect, E3 ligase catalytic domain"/>
    <property type="match status" value="1"/>
</dbReference>
<dbReference type="InterPro" id="IPR035983">
    <property type="entry name" value="Hect_E3_ubiquitin_ligase"/>
</dbReference>
<dbReference type="Gene3D" id="3.30.2410.10">
    <property type="entry name" value="Hect, E3 ligase catalytic domain"/>
    <property type="match status" value="1"/>
</dbReference>
<dbReference type="Gene3D" id="3.90.1750.10">
    <property type="entry name" value="Hect, E3 ligase catalytic domains"/>
    <property type="match status" value="1"/>
</dbReference>
<dbReference type="PANTHER" id="PTHR45700">
    <property type="entry name" value="UBIQUITIN-PROTEIN LIGASE E3C"/>
    <property type="match status" value="1"/>
</dbReference>
<keyword evidence="9" id="KW-1185">Reference proteome</keyword>
<evidence type="ECO:0000256" key="2">
    <source>
        <dbReference type="ARBA" id="ARBA00012485"/>
    </source>
</evidence>
<dbReference type="EMBL" id="PJQD01000014">
    <property type="protein sequence ID" value="POY75507.1"/>
    <property type="molecule type" value="Genomic_DNA"/>
</dbReference>
<feature type="region of interest" description="Disordered" evidence="6">
    <location>
        <begin position="434"/>
        <end position="500"/>
    </location>
</feature>
<keyword evidence="4 5" id="KW-0833">Ubl conjugation pathway</keyword>
<gene>
    <name evidence="8" type="ORF">BMF94_1409</name>
</gene>
<dbReference type="Proteomes" id="UP000237144">
    <property type="component" value="Unassembled WGS sequence"/>
</dbReference>
<proteinExistence type="predicted"/>
<reference evidence="8 9" key="1">
    <citation type="journal article" date="2018" name="Front. Microbiol.">
        <title>Prospects for Fungal Bioremediation of Acidic Radioactive Waste Sites: Characterization and Genome Sequence of Rhodotorula taiwanensis MD1149.</title>
        <authorList>
            <person name="Tkavc R."/>
            <person name="Matrosova V.Y."/>
            <person name="Grichenko O.E."/>
            <person name="Gostincar C."/>
            <person name="Volpe R.P."/>
            <person name="Klimenkova P."/>
            <person name="Gaidamakova E.K."/>
            <person name="Zhou C.E."/>
            <person name="Stewart B.J."/>
            <person name="Lyman M.G."/>
            <person name="Malfatti S.A."/>
            <person name="Rubinfeld B."/>
            <person name="Courtot M."/>
            <person name="Singh J."/>
            <person name="Dalgard C.L."/>
            <person name="Hamilton T."/>
            <person name="Frey K.G."/>
            <person name="Gunde-Cimerman N."/>
            <person name="Dugan L."/>
            <person name="Daly M.J."/>
        </authorList>
    </citation>
    <scope>NUCLEOTIDE SEQUENCE [LARGE SCALE GENOMIC DNA]</scope>
    <source>
        <strain evidence="8 9">MD1149</strain>
    </source>
</reference>
<feature type="region of interest" description="Disordered" evidence="6">
    <location>
        <begin position="15"/>
        <end position="85"/>
    </location>
</feature>
<dbReference type="GO" id="GO:0061630">
    <property type="term" value="F:ubiquitin protein ligase activity"/>
    <property type="evidence" value="ECO:0007669"/>
    <property type="project" value="UniProtKB-EC"/>
</dbReference>
<feature type="active site" description="Glycyl thioester intermediate" evidence="5">
    <location>
        <position position="1214"/>
    </location>
</feature>
<evidence type="ECO:0000313" key="8">
    <source>
        <dbReference type="EMBL" id="POY75507.1"/>
    </source>
</evidence>
<accession>A0A2S5BFG6</accession>
<dbReference type="FunFam" id="3.30.2160.10:FF:000002">
    <property type="entry name" value="Putative Ubiquitin-protein ligase E3C"/>
    <property type="match status" value="1"/>
</dbReference>
<comment type="caution">
    <text evidence="8">The sequence shown here is derived from an EMBL/GenBank/DDBJ whole genome shotgun (WGS) entry which is preliminary data.</text>
</comment>
<evidence type="ECO:0000256" key="1">
    <source>
        <dbReference type="ARBA" id="ARBA00000885"/>
    </source>
</evidence>
<protein>
    <recommendedName>
        <fullName evidence="2">HECT-type E3 ubiquitin transferase</fullName>
        <ecNumber evidence="2">2.3.2.26</ecNumber>
    </recommendedName>
</protein>
<dbReference type="FunFam" id="3.30.2410.10:FF:000011">
    <property type="entry name" value="Putative Ubiquitin-protein ligase E3C"/>
    <property type="match status" value="1"/>
</dbReference>
<dbReference type="GO" id="GO:0006511">
    <property type="term" value="P:ubiquitin-dependent protein catabolic process"/>
    <property type="evidence" value="ECO:0007669"/>
    <property type="project" value="TreeGrafter"/>
</dbReference>
<dbReference type="AlphaFoldDB" id="A0A2S5BFG6"/>
<evidence type="ECO:0000256" key="4">
    <source>
        <dbReference type="ARBA" id="ARBA00022786"/>
    </source>
</evidence>
<evidence type="ECO:0000259" key="7">
    <source>
        <dbReference type="PROSITE" id="PS50237"/>
    </source>
</evidence>
<feature type="region of interest" description="Disordered" evidence="6">
    <location>
        <begin position="787"/>
        <end position="809"/>
    </location>
</feature>
<dbReference type="EC" id="2.3.2.26" evidence="2"/>
<keyword evidence="3" id="KW-0808">Transferase</keyword>
<evidence type="ECO:0000256" key="5">
    <source>
        <dbReference type="PROSITE-ProRule" id="PRU00104"/>
    </source>
</evidence>